<feature type="region of interest" description="Disordered" evidence="2">
    <location>
        <begin position="401"/>
        <end position="420"/>
    </location>
</feature>
<evidence type="ECO:0000256" key="3">
    <source>
        <dbReference type="SAM" id="SignalP"/>
    </source>
</evidence>
<evidence type="ECO:0000256" key="1">
    <source>
        <dbReference type="ARBA" id="ARBA00038215"/>
    </source>
</evidence>
<accession>A0A5K1K2U4</accession>
<dbReference type="InterPro" id="IPR050491">
    <property type="entry name" value="AmpC-like"/>
</dbReference>
<feature type="chain" id="PRO_5023929768" evidence="3">
    <location>
        <begin position="24"/>
        <end position="572"/>
    </location>
</feature>
<dbReference type="InterPro" id="IPR012338">
    <property type="entry name" value="Beta-lactam/transpept-like"/>
</dbReference>
<proteinExistence type="inferred from homology"/>
<protein>
    <submittedName>
        <fullName evidence="5">Polyketide synthase</fullName>
    </submittedName>
</protein>
<dbReference type="EMBL" id="LR727927">
    <property type="protein sequence ID" value="VWO99815.1"/>
    <property type="molecule type" value="Genomic_DNA"/>
</dbReference>
<dbReference type="PANTHER" id="PTHR46825">
    <property type="entry name" value="D-ALANYL-D-ALANINE-CARBOXYPEPTIDASE/ENDOPEPTIDASE AMPH"/>
    <property type="match status" value="1"/>
</dbReference>
<feature type="signal peptide" evidence="3">
    <location>
        <begin position="1"/>
        <end position="23"/>
    </location>
</feature>
<sequence>MPRASVHVQILATLLASVAVASATQEVFKFDAPGFRPSNAIVSPEWHAYIEQLRLNDSLPGISVGVVRFGEDKEPEVQLASWGRKTEEGDGHDMTPDAFLSTSVGLLMDDYAHGRNVTPLPEGLKYFDWDTRVRDILPKSLNWSLRPIGGDDSATRNAKLKDIFAHVSGLPSSDFTYWPGDTPESMIRRMSKVRTAYELREQYSYNNQFYVLGAYLIEHYTNTTLAKFVSERIFAPLGMSSSTYIPSVAAASGKLTQSWHRNGRRIPFWFDEQIASFNGGAGGVISSVTDLAKWLSLWLNEGVDPVLGQAVIPKSVYDTVTTAQSIVHGRPSANYESLIGYGMGWERGPPEVSIIVAFSPSHKLGVVALVNRDEAAAILKIVKKTFDDVLGTNLSEAADSLGESFRPSSRVPAPQPTKVDPPSLDWSAYTGLYKSDDSYLPVTLCSSQSDSAHCQAVVSDFATLDSPVALATSLYSTYPAVWASHLRLLHFSGDVFNFTFTALFPHGYGQNTSAFEQFESGVTSGWVEFQVDEAKGAVEGFSLVGDVNACAARARKMGGTLSETADAWFTKA</sequence>
<keyword evidence="3" id="KW-0732">Signal</keyword>
<dbReference type="AlphaFoldDB" id="A0A5K1K2U4"/>
<organism evidence="5">
    <name type="scientific">Ganoderma boninense</name>
    <dbReference type="NCBI Taxonomy" id="34458"/>
    <lineage>
        <taxon>Eukaryota</taxon>
        <taxon>Fungi</taxon>
        <taxon>Dikarya</taxon>
        <taxon>Basidiomycota</taxon>
        <taxon>Agaricomycotina</taxon>
        <taxon>Agaricomycetes</taxon>
        <taxon>Polyporales</taxon>
        <taxon>Polyporaceae</taxon>
        <taxon>Ganoderma</taxon>
    </lineage>
</organism>
<evidence type="ECO:0000256" key="2">
    <source>
        <dbReference type="SAM" id="MobiDB-lite"/>
    </source>
</evidence>
<dbReference type="InterPro" id="IPR001466">
    <property type="entry name" value="Beta-lactam-related"/>
</dbReference>
<feature type="domain" description="Beta-lactamase-related" evidence="4">
    <location>
        <begin position="127"/>
        <end position="374"/>
    </location>
</feature>
<comment type="similarity">
    <text evidence="1">Belongs to the peptidase S12 family.</text>
</comment>
<dbReference type="PANTHER" id="PTHR46825:SF15">
    <property type="entry name" value="BETA-LACTAMASE-RELATED DOMAIN-CONTAINING PROTEIN"/>
    <property type="match status" value="1"/>
</dbReference>
<name>A0A5K1K2U4_9APHY</name>
<dbReference type="SUPFAM" id="SSF56601">
    <property type="entry name" value="beta-lactamase/transpeptidase-like"/>
    <property type="match status" value="1"/>
</dbReference>
<reference evidence="5" key="1">
    <citation type="submission" date="2019-10" db="EMBL/GenBank/DDBJ databases">
        <authorList>
            <person name="Nor Muhammad N."/>
        </authorList>
    </citation>
    <scope>NUCLEOTIDE SEQUENCE</scope>
</reference>
<dbReference type="Pfam" id="PF00144">
    <property type="entry name" value="Beta-lactamase"/>
    <property type="match status" value="1"/>
</dbReference>
<gene>
    <name evidence="5" type="primary">Q6RKI7</name>
</gene>
<evidence type="ECO:0000313" key="5">
    <source>
        <dbReference type="EMBL" id="VWO99815.1"/>
    </source>
</evidence>
<dbReference type="Gene3D" id="3.40.710.10">
    <property type="entry name" value="DD-peptidase/beta-lactamase superfamily"/>
    <property type="match status" value="1"/>
</dbReference>
<evidence type="ECO:0000259" key="4">
    <source>
        <dbReference type="Pfam" id="PF00144"/>
    </source>
</evidence>